<feature type="compositionally biased region" description="Basic and acidic residues" evidence="1">
    <location>
        <begin position="52"/>
        <end position="61"/>
    </location>
</feature>
<proteinExistence type="predicted"/>
<evidence type="ECO:0000313" key="2">
    <source>
        <dbReference type="Proteomes" id="UP000887565"/>
    </source>
</evidence>
<dbReference type="WBParaSite" id="nRc.2.0.1.t45219-RA">
    <property type="protein sequence ID" value="nRc.2.0.1.t45219-RA"/>
    <property type="gene ID" value="nRc.2.0.1.g45219"/>
</dbReference>
<evidence type="ECO:0000313" key="3">
    <source>
        <dbReference type="WBParaSite" id="nRc.2.0.1.t45219-RA"/>
    </source>
</evidence>
<reference evidence="3" key="1">
    <citation type="submission" date="2022-11" db="UniProtKB">
        <authorList>
            <consortium name="WormBaseParasite"/>
        </authorList>
    </citation>
    <scope>IDENTIFICATION</scope>
</reference>
<feature type="compositionally biased region" description="Gly residues" evidence="1">
    <location>
        <begin position="62"/>
        <end position="72"/>
    </location>
</feature>
<feature type="region of interest" description="Disordered" evidence="1">
    <location>
        <begin position="52"/>
        <end position="72"/>
    </location>
</feature>
<sequence>MTQQSAECVESGERSWYSNCLSLRSINFQAVYKPGVFRDYKSPCLGVRIEHGEIADDDRNGQGDGQHAGQGA</sequence>
<protein>
    <submittedName>
        <fullName evidence="3">Uncharacterized protein</fullName>
    </submittedName>
</protein>
<dbReference type="AlphaFoldDB" id="A0A915L248"/>
<accession>A0A915L248</accession>
<organism evidence="2 3">
    <name type="scientific">Romanomermis culicivorax</name>
    <name type="common">Nematode worm</name>
    <dbReference type="NCBI Taxonomy" id="13658"/>
    <lineage>
        <taxon>Eukaryota</taxon>
        <taxon>Metazoa</taxon>
        <taxon>Ecdysozoa</taxon>
        <taxon>Nematoda</taxon>
        <taxon>Enoplea</taxon>
        <taxon>Dorylaimia</taxon>
        <taxon>Mermithida</taxon>
        <taxon>Mermithoidea</taxon>
        <taxon>Mermithidae</taxon>
        <taxon>Romanomermis</taxon>
    </lineage>
</organism>
<name>A0A915L248_ROMCU</name>
<evidence type="ECO:0000256" key="1">
    <source>
        <dbReference type="SAM" id="MobiDB-lite"/>
    </source>
</evidence>
<keyword evidence="2" id="KW-1185">Reference proteome</keyword>
<dbReference type="Proteomes" id="UP000887565">
    <property type="component" value="Unplaced"/>
</dbReference>